<reference evidence="1" key="1">
    <citation type="submission" date="2021-01" db="EMBL/GenBank/DDBJ databases">
        <authorList>
            <person name="Corre E."/>
            <person name="Pelletier E."/>
            <person name="Niang G."/>
            <person name="Scheremetjew M."/>
            <person name="Finn R."/>
            <person name="Kale V."/>
            <person name="Holt S."/>
            <person name="Cochrane G."/>
            <person name="Meng A."/>
            <person name="Brown T."/>
            <person name="Cohen L."/>
        </authorList>
    </citation>
    <scope>NUCLEOTIDE SEQUENCE</scope>
    <source>
        <strain evidence="1">CCMP1594</strain>
    </source>
</reference>
<sequence>MPWMAHTKDQLVYKMPCDKDISFIFRSPKSSSYFWTIVFVVRMGCGVSVLVCHGESLRVSEGPLRLDCNQSIFVGPLCISGARGSRSSSVMRKCGAPIL</sequence>
<accession>A0A7S4GCN0</accession>
<dbReference type="AlphaFoldDB" id="A0A7S4GCN0"/>
<dbReference type="EMBL" id="HBJA01127738">
    <property type="protein sequence ID" value="CAE0832729.1"/>
    <property type="molecule type" value="Transcribed_RNA"/>
</dbReference>
<organism evidence="1">
    <name type="scientific">Eutreptiella gymnastica</name>
    <dbReference type="NCBI Taxonomy" id="73025"/>
    <lineage>
        <taxon>Eukaryota</taxon>
        <taxon>Discoba</taxon>
        <taxon>Euglenozoa</taxon>
        <taxon>Euglenida</taxon>
        <taxon>Spirocuta</taxon>
        <taxon>Euglenophyceae</taxon>
        <taxon>Eutreptiales</taxon>
        <taxon>Eutreptiaceae</taxon>
        <taxon>Eutreptiella</taxon>
    </lineage>
</organism>
<name>A0A7S4GCN0_9EUGL</name>
<protein>
    <submittedName>
        <fullName evidence="1">Uncharacterized protein</fullName>
    </submittedName>
</protein>
<proteinExistence type="predicted"/>
<gene>
    <name evidence="1" type="ORF">EGYM00163_LOCUS44014</name>
</gene>
<evidence type="ECO:0000313" key="1">
    <source>
        <dbReference type="EMBL" id="CAE0832729.1"/>
    </source>
</evidence>